<evidence type="ECO:0008006" key="4">
    <source>
        <dbReference type="Google" id="ProtNLM"/>
    </source>
</evidence>
<proteinExistence type="predicted"/>
<feature type="signal peptide" evidence="1">
    <location>
        <begin position="1"/>
        <end position="21"/>
    </location>
</feature>
<dbReference type="Proteomes" id="UP000245464">
    <property type="component" value="Chromosome 4"/>
</dbReference>
<dbReference type="KEGG" id="ptrr:90956253"/>
<evidence type="ECO:0000313" key="2">
    <source>
        <dbReference type="EMBL" id="KAF7571587.1"/>
    </source>
</evidence>
<feature type="chain" id="PRO_5032565825" description="Secreted protein" evidence="1">
    <location>
        <begin position="22"/>
        <end position="121"/>
    </location>
</feature>
<name>A0A834RXG2_9PLEO</name>
<accession>A0A834RXG2</accession>
<dbReference type="RefSeq" id="XP_065962609.1">
    <property type="nucleotide sequence ID" value="XM_066106941.1"/>
</dbReference>
<comment type="caution">
    <text evidence="2">The sequence shown here is derived from an EMBL/GenBank/DDBJ whole genome shotgun (WGS) entry which is preliminary data.</text>
</comment>
<gene>
    <name evidence="2" type="ORF">PtrM4_090870</name>
</gene>
<organism evidence="2 3">
    <name type="scientific">Pyrenophora tritici-repentis</name>
    <dbReference type="NCBI Taxonomy" id="45151"/>
    <lineage>
        <taxon>Eukaryota</taxon>
        <taxon>Fungi</taxon>
        <taxon>Dikarya</taxon>
        <taxon>Ascomycota</taxon>
        <taxon>Pezizomycotina</taxon>
        <taxon>Dothideomycetes</taxon>
        <taxon>Pleosporomycetidae</taxon>
        <taxon>Pleosporales</taxon>
        <taxon>Pleosporineae</taxon>
        <taxon>Pleosporaceae</taxon>
        <taxon>Pyrenophora</taxon>
    </lineage>
</organism>
<reference evidence="2" key="1">
    <citation type="journal article" date="2018" name="BMC Genomics">
        <title>Comparative genomics of the wheat fungal pathogen Pyrenophora tritici-repentis reveals chromosomal variations and genome plasticity.</title>
        <authorList>
            <person name="Moolhuijzen P."/>
            <person name="See P.T."/>
            <person name="Hane J.K."/>
            <person name="Shi G."/>
            <person name="Liu Z."/>
            <person name="Oliver R.P."/>
            <person name="Moffat C.S."/>
        </authorList>
    </citation>
    <scope>NUCLEOTIDE SEQUENCE [LARGE SCALE GENOMIC DNA]</scope>
    <source>
        <strain evidence="2">M4</strain>
    </source>
</reference>
<sequence>MAAFALCLYLNLLYEPHSVDLRGCCEAAPAAVQQRRRLGISAFQPYRPYFRVRNTAPWVKNQAMGKPADLLGQRPLIAHNTNRTMQKQNVRVTNYRLGITRERDSRLFSVEYDFIRYCHEL</sequence>
<keyword evidence="1" id="KW-0732">Signal</keyword>
<dbReference type="AlphaFoldDB" id="A0A834RXG2"/>
<dbReference type="GeneID" id="90956253"/>
<dbReference type="EMBL" id="NQIK02000004">
    <property type="protein sequence ID" value="KAF7571587.1"/>
    <property type="molecule type" value="Genomic_DNA"/>
</dbReference>
<evidence type="ECO:0000256" key="1">
    <source>
        <dbReference type="SAM" id="SignalP"/>
    </source>
</evidence>
<protein>
    <recommendedName>
        <fullName evidence="4">Secreted protein</fullName>
    </recommendedName>
</protein>
<evidence type="ECO:0000313" key="3">
    <source>
        <dbReference type="Proteomes" id="UP000245464"/>
    </source>
</evidence>